<sequence length="573" mass="64484">MFSVIPKPCFLRTTKNAKYLNICKCLSTSATLNKLRDESSVMNVFDRRTKSLQRERAAAASDVNVYDYLKNEIGYRLADRVYDIKRKFNLAADIGCSRGYVSKHISPESVNELILCDISQTNLDGAPVMDGIKVKKHILDEENIKFDPGSLDLVISCLSLHWVNDLPGAFKRILHSLKEDGVLLAAVFGGDTLFELRSSLQLAELERRGGLSPHISPFTEIRDIGNLLTRAGFTMLTIDSDEIVVNYPSMFELMWDLKGMAESNAALNRSLHLNRETQFAAAAIYQQLYGKTDPESGNTTIPATFQIINMLGWKPHPKQPKPLERGTGEVSLKDLYKLDEIIKEVKKVKNDGDPRSVGRAHSTLSVSAVDYYLNLPVTCPPSPAISTVTLTPGRIRNIDQDMEALRASRQDNPFIQQVIASRESLIDSLDEESDHANLMSKELSLDLEVDPMTLPEMHEHMIRSPPPTNWPKSPNFKVFQFPNGEDETLQVEVNVNNLNIKPHNPIKCMYLKKLQTKEKLKSEIKPKHSWDGSDTSPLKSFSKSHYHQERFSLLTPSSLRSSAEDSIRLMAED</sequence>
<organism evidence="4 5">
    <name type="scientific">Brassicogethes aeneus</name>
    <name type="common">Rape pollen beetle</name>
    <name type="synonym">Meligethes aeneus</name>
    <dbReference type="NCBI Taxonomy" id="1431903"/>
    <lineage>
        <taxon>Eukaryota</taxon>
        <taxon>Metazoa</taxon>
        <taxon>Ecdysozoa</taxon>
        <taxon>Arthropoda</taxon>
        <taxon>Hexapoda</taxon>
        <taxon>Insecta</taxon>
        <taxon>Pterygota</taxon>
        <taxon>Neoptera</taxon>
        <taxon>Endopterygota</taxon>
        <taxon>Coleoptera</taxon>
        <taxon>Polyphaga</taxon>
        <taxon>Cucujiformia</taxon>
        <taxon>Nitidulidae</taxon>
        <taxon>Meligethinae</taxon>
        <taxon>Brassicogethes</taxon>
    </lineage>
</organism>
<accession>A0A9P0FEL5</accession>
<name>A0A9P0FEL5_BRAAE</name>
<dbReference type="InterPro" id="IPR029063">
    <property type="entry name" value="SAM-dependent_MTases_sf"/>
</dbReference>
<reference evidence="4" key="1">
    <citation type="submission" date="2021-12" db="EMBL/GenBank/DDBJ databases">
        <authorList>
            <person name="King R."/>
        </authorList>
    </citation>
    <scope>NUCLEOTIDE SEQUENCE</scope>
</reference>
<dbReference type="OrthoDB" id="16816at2759"/>
<keyword evidence="5" id="KW-1185">Reference proteome</keyword>
<protein>
    <recommendedName>
        <fullName evidence="6">Arginine-hydroxylase NDUFAF5, mitochondrial</fullName>
    </recommendedName>
</protein>
<evidence type="ECO:0000313" key="5">
    <source>
        <dbReference type="Proteomes" id="UP001154078"/>
    </source>
</evidence>
<dbReference type="GO" id="GO:0005739">
    <property type="term" value="C:mitochondrion"/>
    <property type="evidence" value="ECO:0007669"/>
    <property type="project" value="TreeGrafter"/>
</dbReference>
<dbReference type="SUPFAM" id="SSF53335">
    <property type="entry name" value="S-adenosyl-L-methionine-dependent methyltransferases"/>
    <property type="match status" value="1"/>
</dbReference>
<proteinExistence type="predicted"/>
<dbReference type="Gene3D" id="3.40.50.150">
    <property type="entry name" value="Vaccinia Virus protein VP39"/>
    <property type="match status" value="1"/>
</dbReference>
<dbReference type="EMBL" id="OV121134">
    <property type="protein sequence ID" value="CAH0552905.1"/>
    <property type="molecule type" value="Genomic_DNA"/>
</dbReference>
<evidence type="ECO:0000256" key="1">
    <source>
        <dbReference type="ARBA" id="ARBA00022603"/>
    </source>
</evidence>
<dbReference type="GO" id="GO:0032981">
    <property type="term" value="P:mitochondrial respiratory chain complex I assembly"/>
    <property type="evidence" value="ECO:0007669"/>
    <property type="project" value="TreeGrafter"/>
</dbReference>
<evidence type="ECO:0000256" key="3">
    <source>
        <dbReference type="SAM" id="MobiDB-lite"/>
    </source>
</evidence>
<feature type="compositionally biased region" description="Basic and acidic residues" evidence="3">
    <location>
        <begin position="522"/>
        <end position="531"/>
    </location>
</feature>
<gene>
    <name evidence="4" type="ORF">MELIAE_LOCUS5033</name>
</gene>
<evidence type="ECO:0008006" key="6">
    <source>
        <dbReference type="Google" id="ProtNLM"/>
    </source>
</evidence>
<dbReference type="PANTHER" id="PTHR13090">
    <property type="entry name" value="ARGININE-HYDROXYLASE NDUFAF5, MITOCHONDRIAL"/>
    <property type="match status" value="1"/>
</dbReference>
<dbReference type="Pfam" id="PF13489">
    <property type="entry name" value="Methyltransf_23"/>
    <property type="match status" value="1"/>
</dbReference>
<dbReference type="GO" id="GO:0032259">
    <property type="term" value="P:methylation"/>
    <property type="evidence" value="ECO:0007669"/>
    <property type="project" value="UniProtKB-KW"/>
</dbReference>
<feature type="compositionally biased region" description="Polar residues" evidence="3">
    <location>
        <begin position="532"/>
        <end position="543"/>
    </location>
</feature>
<dbReference type="AlphaFoldDB" id="A0A9P0FEL5"/>
<dbReference type="CDD" id="cd02440">
    <property type="entry name" value="AdoMet_MTases"/>
    <property type="match status" value="1"/>
</dbReference>
<dbReference type="GO" id="GO:0008168">
    <property type="term" value="F:methyltransferase activity"/>
    <property type="evidence" value="ECO:0007669"/>
    <property type="project" value="UniProtKB-KW"/>
</dbReference>
<evidence type="ECO:0000256" key="2">
    <source>
        <dbReference type="ARBA" id="ARBA00022679"/>
    </source>
</evidence>
<dbReference type="PANTHER" id="PTHR13090:SF1">
    <property type="entry name" value="ARGININE-HYDROXYLASE NDUFAF5, MITOCHONDRIAL"/>
    <property type="match status" value="1"/>
</dbReference>
<dbReference type="InterPro" id="IPR050602">
    <property type="entry name" value="Malonyl-ACP_OMT"/>
</dbReference>
<evidence type="ECO:0000313" key="4">
    <source>
        <dbReference type="EMBL" id="CAH0552905.1"/>
    </source>
</evidence>
<feature type="region of interest" description="Disordered" evidence="3">
    <location>
        <begin position="522"/>
        <end position="545"/>
    </location>
</feature>
<keyword evidence="2" id="KW-0808">Transferase</keyword>
<keyword evidence="1" id="KW-0489">Methyltransferase</keyword>
<dbReference type="Proteomes" id="UP001154078">
    <property type="component" value="Chromosome 3"/>
</dbReference>